<keyword evidence="1" id="KW-1133">Transmembrane helix</keyword>
<accession>A0ABW8GST0</accession>
<gene>
    <name evidence="2" type="ORF">ACIKP9_12710</name>
</gene>
<keyword evidence="3" id="KW-1185">Reference proteome</keyword>
<dbReference type="RefSeq" id="WP_400883581.1">
    <property type="nucleotide sequence ID" value="NZ_JBIWXY010000003.1"/>
</dbReference>
<evidence type="ECO:0000313" key="2">
    <source>
        <dbReference type="EMBL" id="MFJ5447095.1"/>
    </source>
</evidence>
<dbReference type="Proteomes" id="UP001617669">
    <property type="component" value="Unassembled WGS sequence"/>
</dbReference>
<feature type="transmembrane region" description="Helical" evidence="1">
    <location>
        <begin position="7"/>
        <end position="25"/>
    </location>
</feature>
<evidence type="ECO:0000313" key="3">
    <source>
        <dbReference type="Proteomes" id="UP001617669"/>
    </source>
</evidence>
<evidence type="ECO:0008006" key="4">
    <source>
        <dbReference type="Google" id="ProtNLM"/>
    </source>
</evidence>
<dbReference type="EMBL" id="JBIWXY010000003">
    <property type="protein sequence ID" value="MFJ5447095.1"/>
    <property type="molecule type" value="Genomic_DNA"/>
</dbReference>
<proteinExistence type="predicted"/>
<keyword evidence="1" id="KW-0472">Membrane</keyword>
<name>A0ABW8GST0_9PROT</name>
<keyword evidence="1" id="KW-0812">Transmembrane</keyword>
<evidence type="ECO:0000256" key="1">
    <source>
        <dbReference type="SAM" id="Phobius"/>
    </source>
</evidence>
<sequence length="141" mass="15899">MSFKRPLRWGIVLLLILGSLGYFWLKSNHDAIETIVCDAIVQGCTHGDLTVRAMTPPTTMQAFEVRISSPGAESVHASFDMVDMQMGMNRYRFQRQPDGSWRAMVTLPLCVSGRSDWIMLIDIKHSSQALPAHYQLTLTTQ</sequence>
<protein>
    <recommendedName>
        <fullName evidence="4">YtkA-like domain-containing protein</fullName>
    </recommendedName>
</protein>
<comment type="caution">
    <text evidence="2">The sequence shown here is derived from an EMBL/GenBank/DDBJ whole genome shotgun (WGS) entry which is preliminary data.</text>
</comment>
<reference evidence="2 3" key="1">
    <citation type="submission" date="2024-11" db="EMBL/GenBank/DDBJ databases">
        <authorList>
            <person name="Kaparullina E.N."/>
            <person name="Delegan Y.A."/>
            <person name="Doronina N.V."/>
        </authorList>
    </citation>
    <scope>NUCLEOTIDE SEQUENCE [LARGE SCALE GENOMIC DNA]</scope>
    <source>
        <strain evidence="2 3">7sh_L</strain>
    </source>
</reference>
<organism evidence="2 3">
    <name type="scientific">Methylobacillus methanolivorans</name>
    <dbReference type="NCBI Taxonomy" id="1848927"/>
    <lineage>
        <taxon>Bacteria</taxon>
        <taxon>Pseudomonadati</taxon>
        <taxon>Pseudomonadota</taxon>
        <taxon>Betaproteobacteria</taxon>
        <taxon>Nitrosomonadales</taxon>
        <taxon>Methylophilaceae</taxon>
        <taxon>Methylobacillus</taxon>
    </lineage>
</organism>